<gene>
    <name evidence="3" type="ORF">GCM10022215_26360</name>
</gene>
<feature type="transmembrane region" description="Helical" evidence="1">
    <location>
        <begin position="110"/>
        <end position="128"/>
    </location>
</feature>
<evidence type="ECO:0000313" key="4">
    <source>
        <dbReference type="Proteomes" id="UP001501495"/>
    </source>
</evidence>
<comment type="caution">
    <text evidence="3">The sequence shown here is derived from an EMBL/GenBank/DDBJ whole genome shotgun (WGS) entry which is preliminary data.</text>
</comment>
<keyword evidence="4" id="KW-1185">Reference proteome</keyword>
<evidence type="ECO:0000313" key="3">
    <source>
        <dbReference type="EMBL" id="GAA4121403.1"/>
    </source>
</evidence>
<reference evidence="4" key="1">
    <citation type="journal article" date="2019" name="Int. J. Syst. Evol. Microbiol.">
        <title>The Global Catalogue of Microorganisms (GCM) 10K type strain sequencing project: providing services to taxonomists for standard genome sequencing and annotation.</title>
        <authorList>
            <consortium name="The Broad Institute Genomics Platform"/>
            <consortium name="The Broad Institute Genome Sequencing Center for Infectious Disease"/>
            <person name="Wu L."/>
            <person name="Ma J."/>
        </authorList>
    </citation>
    <scope>NUCLEOTIDE SEQUENCE [LARGE SCALE GENOMIC DNA]</scope>
    <source>
        <strain evidence="4">JCM 16703</strain>
    </source>
</reference>
<feature type="transmembrane region" description="Helical" evidence="1">
    <location>
        <begin position="21"/>
        <end position="43"/>
    </location>
</feature>
<feature type="transmembrane region" description="Helical" evidence="1">
    <location>
        <begin position="63"/>
        <end position="89"/>
    </location>
</feature>
<evidence type="ECO:0000256" key="1">
    <source>
        <dbReference type="SAM" id="Phobius"/>
    </source>
</evidence>
<protein>
    <recommendedName>
        <fullName evidence="2">Acyltransferase 3 domain-containing protein</fullName>
    </recommendedName>
</protein>
<dbReference type="EMBL" id="BAAAZH010000017">
    <property type="protein sequence ID" value="GAA4121403.1"/>
    <property type="molecule type" value="Genomic_DNA"/>
</dbReference>
<feature type="transmembrane region" description="Helical" evidence="1">
    <location>
        <begin position="169"/>
        <end position="186"/>
    </location>
</feature>
<feature type="transmembrane region" description="Helical" evidence="1">
    <location>
        <begin position="198"/>
        <end position="215"/>
    </location>
</feature>
<keyword evidence="1" id="KW-0812">Transmembrane</keyword>
<feature type="transmembrane region" description="Helical" evidence="1">
    <location>
        <begin position="331"/>
        <end position="353"/>
    </location>
</feature>
<dbReference type="PANTHER" id="PTHR23028:SF53">
    <property type="entry name" value="ACYL_TRANSF_3 DOMAIN-CONTAINING PROTEIN"/>
    <property type="match status" value="1"/>
</dbReference>
<organism evidence="3 4">
    <name type="scientific">Nocardioides fonticola</name>
    <dbReference type="NCBI Taxonomy" id="450363"/>
    <lineage>
        <taxon>Bacteria</taxon>
        <taxon>Bacillati</taxon>
        <taxon>Actinomycetota</taxon>
        <taxon>Actinomycetes</taxon>
        <taxon>Propionibacteriales</taxon>
        <taxon>Nocardioidaceae</taxon>
        <taxon>Nocardioides</taxon>
    </lineage>
</organism>
<accession>A0ABP7XM66</accession>
<dbReference type="InterPro" id="IPR050879">
    <property type="entry name" value="Acyltransferase_3"/>
</dbReference>
<feature type="transmembrane region" description="Helical" evidence="1">
    <location>
        <begin position="261"/>
        <end position="279"/>
    </location>
</feature>
<dbReference type="InterPro" id="IPR002656">
    <property type="entry name" value="Acyl_transf_3_dom"/>
</dbReference>
<sequence>MSARTHGFGRASVRPGARASFKVRGVEGWRGAACLLVVAYHVWQNMDVDGDGLGPVGGNPHLLSAILSVDVVVDLFFVLSGLLLFLPFAHAALDDDRPVPSRREFLWRRCVRLFPVYWVLVLLCWSTRNFGLGTAQWRDLLEHLALVQAFDSERIFYTIGPAWTLSIEWIFYLSLAAIGPATVLWVRRLRDRGDRVTRLLIVLALVAAASLLFKLNVQWVWQIPVTDWAWRFGPAAKADDFALGMALAVVMVALGDRRPPLVVTPLLAAAGAALIYNARVRTVPDPDSLLVIWRHPMAALGWCLVLAAIMTCRSDAPARWIDNAVAVRISILAYTIYLVHEPVILLFVDLGLLPADPSYYPVNLLAVTVATIGAAWVLHRAVEEPWVDLAALQARGGGRRDLYAEIADHAPPVAGSVAGTSLLRGRVLQARGTRAASVVVETAGGVR</sequence>
<feature type="transmembrane region" description="Helical" evidence="1">
    <location>
        <begin position="291"/>
        <end position="310"/>
    </location>
</feature>
<feature type="transmembrane region" description="Helical" evidence="1">
    <location>
        <begin position="235"/>
        <end position="254"/>
    </location>
</feature>
<dbReference type="PANTHER" id="PTHR23028">
    <property type="entry name" value="ACETYLTRANSFERASE"/>
    <property type="match status" value="1"/>
</dbReference>
<feature type="transmembrane region" description="Helical" evidence="1">
    <location>
        <begin position="359"/>
        <end position="378"/>
    </location>
</feature>
<evidence type="ECO:0000259" key="2">
    <source>
        <dbReference type="Pfam" id="PF01757"/>
    </source>
</evidence>
<dbReference type="Proteomes" id="UP001501495">
    <property type="component" value="Unassembled WGS sequence"/>
</dbReference>
<name>A0ABP7XM66_9ACTN</name>
<keyword evidence="1" id="KW-0472">Membrane</keyword>
<dbReference type="RefSeq" id="WP_344733882.1">
    <property type="nucleotide sequence ID" value="NZ_BAAAZH010000017.1"/>
</dbReference>
<keyword evidence="1" id="KW-1133">Transmembrane helix</keyword>
<dbReference type="Pfam" id="PF01757">
    <property type="entry name" value="Acyl_transf_3"/>
    <property type="match status" value="1"/>
</dbReference>
<proteinExistence type="predicted"/>
<feature type="domain" description="Acyltransferase 3" evidence="2">
    <location>
        <begin position="25"/>
        <end position="379"/>
    </location>
</feature>